<dbReference type="PROSITE" id="PS50168">
    <property type="entry name" value="DED"/>
    <property type="match status" value="3"/>
</dbReference>
<keyword evidence="2" id="KW-0507">mRNA processing</keyword>
<sequence>MADQKEEKTTVYTLAPDTELRFEVEHDANVCVELKGGLAEIFGTELTKNKKFYFPGGSKIAIFTFQGCSTEVAYIAQETPMTIYINTHAALDQMRQIALKEGGRGPRIMVVGPMDVGKTTVCKLLLNYAARLGRSPIYVDLDVGQGNISVPGTIGALVVERPADLEEGFSQLAPLIYNFGHISIGDNAVLYNHIVSKLADEINIRCQSNQHGVQEIRKLHYKLFFDLHNELSSSELSSLKSQCSSHNVRQTKRLLNANSCIAVCQAIEEVGGISLGQYGTLVSMLSKIGRGDLSELAVQTEREIVCIRETVGGGAITQATQNPEVNNMNNMIILDISKLIAPHEFKELKSIIHAWGYTCDDLPFYSTMLDLMYGLQQQGVIVPGNYKSLWDMMIVLGRMDLAEKCEEIGNKIGKLLKVTLDDCPINDVLTNKYQKDIRKLHYKLLVDISRQLTPDNITGLRNTCRGWQMQELSFESTRLDLLNSLELQGIVEPGNYKELKNIMQRLGRDDLYSWVAEIEVKVSDLSVKGSLGGLEMKFPDTRSFLQRGNVAASGVVINTCGWIKGGGYQSILHAAWAFETDVILVLDQERLYNELCRDVPDFVKVVLQPKSGGVVERSRERRMQARDDKIREYFYGIKQQLYPHSFEVPFSTVKIFKIGAPVLPDSCLPAGNKSEDNELKLVPVLPGQSILHRVLCVSLAKSEEEDVVSKNVAGFIVVTLVDMERETFVYGHSLRIGVHK</sequence>
<feature type="domain" description="DED" evidence="6">
    <location>
        <begin position="219"/>
        <end position="299"/>
    </location>
</feature>
<accession>A0A8S4P6K0</accession>
<dbReference type="GO" id="GO:0042981">
    <property type="term" value="P:regulation of apoptotic process"/>
    <property type="evidence" value="ECO:0007669"/>
    <property type="project" value="InterPro"/>
</dbReference>
<reference evidence="7" key="1">
    <citation type="submission" date="2022-03" db="EMBL/GenBank/DDBJ databases">
        <authorList>
            <person name="Martin C."/>
        </authorList>
    </citation>
    <scope>NUCLEOTIDE SEQUENCE</scope>
</reference>
<dbReference type="Gene3D" id="2.60.120.1030">
    <property type="entry name" value="Clp1, DNA binding domain"/>
    <property type="match status" value="1"/>
</dbReference>
<dbReference type="InterPro" id="IPR045116">
    <property type="entry name" value="Clp1/Grc3"/>
</dbReference>
<evidence type="ECO:0000313" key="8">
    <source>
        <dbReference type="Proteomes" id="UP000749559"/>
    </source>
</evidence>
<dbReference type="FunFam" id="2.60.120.1030:FF:000001">
    <property type="entry name" value="Protein CLP1 homolog 5"/>
    <property type="match status" value="1"/>
</dbReference>
<dbReference type="Pfam" id="PF16573">
    <property type="entry name" value="CLP1_N"/>
    <property type="match status" value="1"/>
</dbReference>
<dbReference type="InterPro" id="IPR032324">
    <property type="entry name" value="Clp1_N"/>
</dbReference>
<dbReference type="EMBL" id="CAIIXF020000007">
    <property type="protein sequence ID" value="CAH1788632.1"/>
    <property type="molecule type" value="Genomic_DNA"/>
</dbReference>
<dbReference type="InterPro" id="IPR027417">
    <property type="entry name" value="P-loop_NTPase"/>
</dbReference>
<feature type="non-terminal residue" evidence="7">
    <location>
        <position position="1"/>
    </location>
</feature>
<dbReference type="GO" id="GO:0051731">
    <property type="term" value="F:polynucleotide 5'-hydroxyl-kinase activity"/>
    <property type="evidence" value="ECO:0007669"/>
    <property type="project" value="InterPro"/>
</dbReference>
<comment type="caution">
    <text evidence="7">The sequence shown here is derived from an EMBL/GenBank/DDBJ whole genome shotgun (WGS) entry which is preliminary data.</text>
</comment>
<dbReference type="AlphaFoldDB" id="A0A8S4P6K0"/>
<gene>
    <name evidence="7" type="ORF">OFUS_LOCUS14125</name>
</gene>
<comment type="subcellular location">
    <subcellularLocation>
        <location evidence="1">Nucleus</location>
    </subcellularLocation>
</comment>
<dbReference type="InterPro" id="IPR032319">
    <property type="entry name" value="CLP1_P"/>
</dbReference>
<evidence type="ECO:0000259" key="6">
    <source>
        <dbReference type="PROSITE" id="PS50168"/>
    </source>
</evidence>
<dbReference type="Pfam" id="PF06807">
    <property type="entry name" value="Clp1"/>
    <property type="match status" value="1"/>
</dbReference>
<keyword evidence="4" id="KW-0067">ATP-binding</keyword>
<dbReference type="Gene3D" id="2.40.30.330">
    <property type="entry name" value="Pre-mRNA cleavage complex subunit Clp1, C-terminal domain"/>
    <property type="match status" value="1"/>
</dbReference>
<protein>
    <recommendedName>
        <fullName evidence="6">DED domain-containing protein</fullName>
    </recommendedName>
</protein>
<keyword evidence="3" id="KW-0547">Nucleotide-binding</keyword>
<dbReference type="GO" id="GO:0005634">
    <property type="term" value="C:nucleus"/>
    <property type="evidence" value="ECO:0007669"/>
    <property type="project" value="UniProtKB-SubCell"/>
</dbReference>
<evidence type="ECO:0000256" key="1">
    <source>
        <dbReference type="ARBA" id="ARBA00004123"/>
    </source>
</evidence>
<keyword evidence="5" id="KW-0539">Nucleus</keyword>
<organism evidence="7 8">
    <name type="scientific">Owenia fusiformis</name>
    <name type="common">Polychaete worm</name>
    <dbReference type="NCBI Taxonomy" id="6347"/>
    <lineage>
        <taxon>Eukaryota</taxon>
        <taxon>Metazoa</taxon>
        <taxon>Spiralia</taxon>
        <taxon>Lophotrochozoa</taxon>
        <taxon>Annelida</taxon>
        <taxon>Polychaeta</taxon>
        <taxon>Sedentaria</taxon>
        <taxon>Canalipalpata</taxon>
        <taxon>Sabellida</taxon>
        <taxon>Oweniida</taxon>
        <taxon>Oweniidae</taxon>
        <taxon>Owenia</taxon>
    </lineage>
</organism>
<dbReference type="Proteomes" id="UP000749559">
    <property type="component" value="Unassembled WGS sequence"/>
</dbReference>
<dbReference type="InterPro" id="IPR038238">
    <property type="entry name" value="Clp1_C_sf"/>
</dbReference>
<dbReference type="GO" id="GO:0006388">
    <property type="term" value="P:tRNA splicing, via endonucleolytic cleavage and ligation"/>
    <property type="evidence" value="ECO:0007669"/>
    <property type="project" value="TreeGrafter"/>
</dbReference>
<dbReference type="PANTHER" id="PTHR12755">
    <property type="entry name" value="CLEAVAGE/POLYADENYLATION FACTOR IA SUBUNIT CLP1P"/>
    <property type="match status" value="1"/>
</dbReference>
<dbReference type="GO" id="GO:0031124">
    <property type="term" value="P:mRNA 3'-end processing"/>
    <property type="evidence" value="ECO:0007669"/>
    <property type="project" value="InterPro"/>
</dbReference>
<evidence type="ECO:0000256" key="2">
    <source>
        <dbReference type="ARBA" id="ARBA00022664"/>
    </source>
</evidence>
<dbReference type="Gene3D" id="1.10.533.10">
    <property type="entry name" value="Death Domain, Fas"/>
    <property type="match status" value="1"/>
</dbReference>
<dbReference type="InterPro" id="IPR010655">
    <property type="entry name" value="Clp1_C"/>
</dbReference>
<dbReference type="PANTHER" id="PTHR12755:SF6">
    <property type="entry name" value="POLYRIBONUCLEOTIDE 5'-HYDROXYL-KINASE CLP1"/>
    <property type="match status" value="1"/>
</dbReference>
<evidence type="ECO:0000313" key="7">
    <source>
        <dbReference type="EMBL" id="CAH1788632.1"/>
    </source>
</evidence>
<feature type="domain" description="DED" evidence="6">
    <location>
        <begin position="440"/>
        <end position="517"/>
    </location>
</feature>
<name>A0A8S4P6K0_OWEFU</name>
<dbReference type="OrthoDB" id="258143at2759"/>
<dbReference type="Pfam" id="PF16575">
    <property type="entry name" value="CLP1_P"/>
    <property type="match status" value="2"/>
</dbReference>
<dbReference type="SUPFAM" id="SSF52540">
    <property type="entry name" value="P-loop containing nucleoside triphosphate hydrolases"/>
    <property type="match status" value="1"/>
</dbReference>
<evidence type="ECO:0000256" key="3">
    <source>
        <dbReference type="ARBA" id="ARBA00022741"/>
    </source>
</evidence>
<dbReference type="InterPro" id="IPR001875">
    <property type="entry name" value="DED_dom"/>
</dbReference>
<proteinExistence type="predicted"/>
<evidence type="ECO:0000256" key="4">
    <source>
        <dbReference type="ARBA" id="ARBA00022840"/>
    </source>
</evidence>
<dbReference type="Gene3D" id="3.40.50.300">
    <property type="entry name" value="P-loop containing nucleotide triphosphate hydrolases"/>
    <property type="match status" value="2"/>
</dbReference>
<dbReference type="InterPro" id="IPR011029">
    <property type="entry name" value="DEATH-like_dom_sf"/>
</dbReference>
<dbReference type="CDD" id="cd01983">
    <property type="entry name" value="SIMIBI"/>
    <property type="match status" value="1"/>
</dbReference>
<feature type="domain" description="DED" evidence="6">
    <location>
        <begin position="328"/>
        <end position="407"/>
    </location>
</feature>
<evidence type="ECO:0000256" key="5">
    <source>
        <dbReference type="ARBA" id="ARBA00023242"/>
    </source>
</evidence>
<keyword evidence="8" id="KW-1185">Reference proteome</keyword>
<dbReference type="InterPro" id="IPR038239">
    <property type="entry name" value="Clp1_N_sf"/>
</dbReference>
<dbReference type="GO" id="GO:0005524">
    <property type="term" value="F:ATP binding"/>
    <property type="evidence" value="ECO:0007669"/>
    <property type="project" value="UniProtKB-KW"/>
</dbReference>
<dbReference type="SUPFAM" id="SSF47986">
    <property type="entry name" value="DEATH domain"/>
    <property type="match status" value="2"/>
</dbReference>